<evidence type="ECO:0000259" key="1">
    <source>
        <dbReference type="PROSITE" id="PS51094"/>
    </source>
</evidence>
<dbReference type="SUPFAM" id="SSF55804">
    <property type="entry name" value="Phoshotransferase/anion transport protein"/>
    <property type="match status" value="1"/>
</dbReference>
<keyword evidence="2" id="KW-0813">Transport</keyword>
<dbReference type="PANTHER" id="PTHR47738">
    <property type="entry name" value="PTS SYSTEM FRUCTOSE-LIKE EIIA COMPONENT-RELATED"/>
    <property type="match status" value="1"/>
</dbReference>
<dbReference type="PROSITE" id="PS51094">
    <property type="entry name" value="PTS_EIIA_TYPE_2"/>
    <property type="match status" value="1"/>
</dbReference>
<feature type="domain" description="PTS EIIA type-2" evidence="1">
    <location>
        <begin position="5"/>
        <end position="151"/>
    </location>
</feature>
<gene>
    <name evidence="2" type="ORF">NYF23_02895</name>
</gene>
<sequence length="155" mass="16890">MKIENILTQQLTQCGIPGGSKKRVLENLSTFVTEQLGGDGDQAESLFHNLVARERLGSTGIGEGVAIPHCRVAGFNRIHGCLIKLDQAIDFGALDDQPVDLIFALIVPEEQNEEHLATLARVAAIMQDDSSRMSLRQCSSSEELYNTALQLERAA</sequence>
<reference evidence="2" key="1">
    <citation type="submission" date="2022-08" db="EMBL/GenBank/DDBJ databases">
        <title>Catabolic pathway analysis in culturable SAR92 clade bacteria reveals their overlooked roles in DMSP degradation in coastal seas.</title>
        <authorList>
            <person name="He X."/>
            <person name="Zhang X."/>
            <person name="Zhang Y."/>
        </authorList>
    </citation>
    <scope>NUCLEOTIDE SEQUENCE</scope>
    <source>
        <strain evidence="2">H455</strain>
    </source>
</reference>
<dbReference type="InterPro" id="IPR051541">
    <property type="entry name" value="PTS_SugarTrans_NitroReg"/>
</dbReference>
<protein>
    <submittedName>
        <fullName evidence="2">PTS sugar transporter subunit IIA</fullName>
    </submittedName>
</protein>
<dbReference type="EMBL" id="CP103416">
    <property type="protein sequence ID" value="UVW35569.1"/>
    <property type="molecule type" value="Genomic_DNA"/>
</dbReference>
<name>A0ABY5TQI4_9GAMM</name>
<dbReference type="InterPro" id="IPR002178">
    <property type="entry name" value="PTS_EIIA_type-2_dom"/>
</dbReference>
<dbReference type="Gene3D" id="3.40.930.10">
    <property type="entry name" value="Mannitol-specific EII, Chain A"/>
    <property type="match status" value="1"/>
</dbReference>
<keyword evidence="2" id="KW-0762">Sugar transport</keyword>
<keyword evidence="3" id="KW-1185">Reference proteome</keyword>
<dbReference type="Pfam" id="PF00359">
    <property type="entry name" value="PTS_EIIA_2"/>
    <property type="match status" value="1"/>
</dbReference>
<proteinExistence type="predicted"/>
<evidence type="ECO:0000313" key="2">
    <source>
        <dbReference type="EMBL" id="UVW35569.1"/>
    </source>
</evidence>
<dbReference type="PANTHER" id="PTHR47738:SF1">
    <property type="entry name" value="NITROGEN REGULATORY PROTEIN"/>
    <property type="match status" value="1"/>
</dbReference>
<organism evidence="2 3">
    <name type="scientific">SAR92 clade bacterium H455</name>
    <dbReference type="NCBI Taxonomy" id="2974818"/>
    <lineage>
        <taxon>Bacteria</taxon>
        <taxon>Pseudomonadati</taxon>
        <taxon>Pseudomonadota</taxon>
        <taxon>Gammaproteobacteria</taxon>
        <taxon>Cellvibrionales</taxon>
        <taxon>Porticoccaceae</taxon>
        <taxon>SAR92 clade</taxon>
    </lineage>
</organism>
<evidence type="ECO:0000313" key="3">
    <source>
        <dbReference type="Proteomes" id="UP001059934"/>
    </source>
</evidence>
<accession>A0ABY5TQI4</accession>
<dbReference type="Proteomes" id="UP001059934">
    <property type="component" value="Chromosome"/>
</dbReference>
<dbReference type="InterPro" id="IPR016152">
    <property type="entry name" value="PTrfase/Anion_transptr"/>
</dbReference>
<dbReference type="CDD" id="cd00211">
    <property type="entry name" value="PTS_IIA_fru"/>
    <property type="match status" value="1"/>
</dbReference>